<dbReference type="InterPro" id="IPR023465">
    <property type="entry name" value="Riboflavin_kinase_dom_sf"/>
</dbReference>
<dbReference type="InterPro" id="IPR014729">
    <property type="entry name" value="Rossmann-like_a/b/a_fold"/>
</dbReference>
<evidence type="ECO:0000256" key="10">
    <source>
        <dbReference type="ARBA" id="ARBA00022827"/>
    </source>
</evidence>
<dbReference type="EC" id="2.7.1.26" evidence="15"/>
<comment type="catalytic activity">
    <reaction evidence="13 15">
        <text>riboflavin + ATP = FMN + ADP + H(+)</text>
        <dbReference type="Rhea" id="RHEA:14357"/>
        <dbReference type="ChEBI" id="CHEBI:15378"/>
        <dbReference type="ChEBI" id="CHEBI:30616"/>
        <dbReference type="ChEBI" id="CHEBI:57986"/>
        <dbReference type="ChEBI" id="CHEBI:58210"/>
        <dbReference type="ChEBI" id="CHEBI:456216"/>
        <dbReference type="EC" id="2.7.1.26"/>
    </reaction>
</comment>
<keyword evidence="4 15" id="KW-0285">Flavoprotein</keyword>
<comment type="function">
    <text evidence="1">Catalyzes the phosphorylation of riboflavin to FMN followed by the adenylation of FMN to FAD.</text>
</comment>
<dbReference type="CDD" id="cd02064">
    <property type="entry name" value="FAD_synthetase_N"/>
    <property type="match status" value="1"/>
</dbReference>
<evidence type="ECO:0000256" key="8">
    <source>
        <dbReference type="ARBA" id="ARBA00022741"/>
    </source>
</evidence>
<dbReference type="GO" id="GO:0005524">
    <property type="term" value="F:ATP binding"/>
    <property type="evidence" value="ECO:0007669"/>
    <property type="project" value="UniProtKB-UniRule"/>
</dbReference>
<evidence type="ECO:0000256" key="9">
    <source>
        <dbReference type="ARBA" id="ARBA00022777"/>
    </source>
</evidence>
<evidence type="ECO:0000313" key="17">
    <source>
        <dbReference type="EMBL" id="MBJ6363425.1"/>
    </source>
</evidence>
<dbReference type="GO" id="GO:0006747">
    <property type="term" value="P:FAD biosynthetic process"/>
    <property type="evidence" value="ECO:0007669"/>
    <property type="project" value="UniProtKB-UniRule"/>
</dbReference>
<dbReference type="NCBIfam" id="TIGR00083">
    <property type="entry name" value="ribF"/>
    <property type="match status" value="1"/>
</dbReference>
<dbReference type="GO" id="GO:0003919">
    <property type="term" value="F:FMN adenylyltransferase activity"/>
    <property type="evidence" value="ECO:0007669"/>
    <property type="project" value="UniProtKB-UniRule"/>
</dbReference>
<keyword evidence="10 15" id="KW-0274">FAD</keyword>
<evidence type="ECO:0000256" key="13">
    <source>
        <dbReference type="ARBA" id="ARBA00047880"/>
    </source>
</evidence>
<comment type="catalytic activity">
    <reaction evidence="14 15">
        <text>FMN + ATP + H(+) = FAD + diphosphate</text>
        <dbReference type="Rhea" id="RHEA:17237"/>
        <dbReference type="ChEBI" id="CHEBI:15378"/>
        <dbReference type="ChEBI" id="CHEBI:30616"/>
        <dbReference type="ChEBI" id="CHEBI:33019"/>
        <dbReference type="ChEBI" id="CHEBI:57692"/>
        <dbReference type="ChEBI" id="CHEBI:58210"/>
        <dbReference type="EC" id="2.7.7.2"/>
    </reaction>
</comment>
<dbReference type="SUPFAM" id="SSF82114">
    <property type="entry name" value="Riboflavin kinase-like"/>
    <property type="match status" value="1"/>
</dbReference>
<sequence length="329" mass="35945">MEIISLKYPLSAESGLPGAIQPQVLAIGQFDGVHLGHQQVISVAVAEAREAGLKAAVMTFDPHPRDVLGQAGQNISCLTSLHDKLEQFERLGIDTAYIFHFDSRFATISPEQFVEEVLRELQVKRAVVGFDFSFGHLGSGTPELLSKLGASFMQVDIVEPFLIQETKVSSTRIREYIAAGGVDQAALLLGRPYSIVGTVEHGDGRGRTIGFPTANVTPGSNYALPKLGVYAVLFHTGGEVFGGVMNVGVKPTFETDLAEPTYEIHIFDFNRDIYGMKVQVDLLSFLRPEQRFNSVQELIDRIKTDSDNARKLVEPVLAKERAGSPTEGK</sequence>
<dbReference type="InterPro" id="IPR023468">
    <property type="entry name" value="Riboflavin_kinase"/>
</dbReference>
<comment type="pathway">
    <text evidence="2 15">Cofactor biosynthesis; FAD biosynthesis; FAD from FMN: step 1/1.</text>
</comment>
<gene>
    <name evidence="17" type="ORF">JFN88_19655</name>
</gene>
<dbReference type="RefSeq" id="WP_199020967.1">
    <property type="nucleotide sequence ID" value="NZ_JAELUP010000103.1"/>
</dbReference>
<accession>A0A934JAS9</accession>
<keyword evidence="5 15" id="KW-0288">FMN</keyword>
<dbReference type="PANTHER" id="PTHR22749:SF6">
    <property type="entry name" value="RIBOFLAVIN KINASE"/>
    <property type="match status" value="1"/>
</dbReference>
<feature type="domain" description="Riboflavin kinase" evidence="16">
    <location>
        <begin position="188"/>
        <end position="314"/>
    </location>
</feature>
<dbReference type="AlphaFoldDB" id="A0A934JAS9"/>
<evidence type="ECO:0000256" key="1">
    <source>
        <dbReference type="ARBA" id="ARBA00002121"/>
    </source>
</evidence>
<dbReference type="NCBIfam" id="NF004162">
    <property type="entry name" value="PRK05627.1-5"/>
    <property type="match status" value="1"/>
</dbReference>
<evidence type="ECO:0000256" key="7">
    <source>
        <dbReference type="ARBA" id="ARBA00022695"/>
    </source>
</evidence>
<comment type="caution">
    <text evidence="17">The sequence shown here is derived from an EMBL/GenBank/DDBJ whole genome shotgun (WGS) entry which is preliminary data.</text>
</comment>
<evidence type="ECO:0000256" key="11">
    <source>
        <dbReference type="ARBA" id="ARBA00022840"/>
    </source>
</evidence>
<reference evidence="17" key="1">
    <citation type="submission" date="2020-12" db="EMBL/GenBank/DDBJ databases">
        <authorList>
            <person name="Huq M.A."/>
        </authorList>
    </citation>
    <scope>NUCLEOTIDE SEQUENCE</scope>
    <source>
        <strain evidence="17">MAHUQ-46</strain>
    </source>
</reference>
<dbReference type="SMART" id="SM00904">
    <property type="entry name" value="Flavokinase"/>
    <property type="match status" value="1"/>
</dbReference>
<dbReference type="FunFam" id="3.40.50.620:FF:000021">
    <property type="entry name" value="Riboflavin biosynthesis protein"/>
    <property type="match status" value="1"/>
</dbReference>
<evidence type="ECO:0000313" key="18">
    <source>
        <dbReference type="Proteomes" id="UP000640274"/>
    </source>
</evidence>
<keyword evidence="7 15" id="KW-0548">Nucleotidyltransferase</keyword>
<dbReference type="GO" id="GO:0009231">
    <property type="term" value="P:riboflavin biosynthetic process"/>
    <property type="evidence" value="ECO:0007669"/>
    <property type="project" value="InterPro"/>
</dbReference>
<proteinExistence type="inferred from homology"/>
<evidence type="ECO:0000259" key="16">
    <source>
        <dbReference type="SMART" id="SM00904"/>
    </source>
</evidence>
<keyword evidence="9 15" id="KW-0418">Kinase</keyword>
<dbReference type="Proteomes" id="UP000640274">
    <property type="component" value="Unassembled WGS sequence"/>
</dbReference>
<evidence type="ECO:0000256" key="4">
    <source>
        <dbReference type="ARBA" id="ARBA00022630"/>
    </source>
</evidence>
<name>A0A934JAS9_9BACL</name>
<keyword evidence="11 15" id="KW-0067">ATP-binding</keyword>
<dbReference type="SUPFAM" id="SSF52374">
    <property type="entry name" value="Nucleotidylyl transferase"/>
    <property type="match status" value="1"/>
</dbReference>
<dbReference type="InterPro" id="IPR002606">
    <property type="entry name" value="Riboflavin_kinase_bac"/>
</dbReference>
<keyword evidence="8 15" id="KW-0547">Nucleotide-binding</keyword>
<keyword evidence="6 15" id="KW-0808">Transferase</keyword>
<evidence type="ECO:0000256" key="2">
    <source>
        <dbReference type="ARBA" id="ARBA00004726"/>
    </source>
</evidence>
<dbReference type="InterPro" id="IPR015864">
    <property type="entry name" value="FAD_synthase"/>
</dbReference>
<dbReference type="EC" id="2.7.7.2" evidence="15"/>
<protein>
    <recommendedName>
        <fullName evidence="15">Riboflavin biosynthesis protein</fullName>
    </recommendedName>
    <domain>
        <recommendedName>
            <fullName evidence="15">Riboflavin kinase</fullName>
            <ecNumber evidence="15">2.7.1.26</ecNumber>
        </recommendedName>
        <alternativeName>
            <fullName evidence="15">Flavokinase</fullName>
        </alternativeName>
    </domain>
    <domain>
        <recommendedName>
            <fullName evidence="15">FMN adenylyltransferase</fullName>
            <ecNumber evidence="15">2.7.7.2</ecNumber>
        </recommendedName>
        <alternativeName>
            <fullName evidence="15">FAD pyrophosphorylase</fullName>
        </alternativeName>
        <alternativeName>
            <fullName evidence="15">FAD synthase</fullName>
        </alternativeName>
    </domain>
</protein>
<organism evidence="17 18">
    <name type="scientific">Paenibacillus roseus</name>
    <dbReference type="NCBI Taxonomy" id="2798579"/>
    <lineage>
        <taxon>Bacteria</taxon>
        <taxon>Bacillati</taxon>
        <taxon>Bacillota</taxon>
        <taxon>Bacilli</taxon>
        <taxon>Bacillales</taxon>
        <taxon>Paenibacillaceae</taxon>
        <taxon>Paenibacillus</taxon>
    </lineage>
</organism>
<comment type="pathway">
    <text evidence="3 15">Cofactor biosynthesis; FMN biosynthesis; FMN from riboflavin (ATP route): step 1/1.</text>
</comment>
<keyword evidence="12" id="KW-0511">Multifunctional enzyme</keyword>
<dbReference type="EMBL" id="JAELUP010000103">
    <property type="protein sequence ID" value="MBJ6363425.1"/>
    <property type="molecule type" value="Genomic_DNA"/>
</dbReference>
<evidence type="ECO:0000256" key="5">
    <source>
        <dbReference type="ARBA" id="ARBA00022643"/>
    </source>
</evidence>
<evidence type="ECO:0000256" key="14">
    <source>
        <dbReference type="ARBA" id="ARBA00049494"/>
    </source>
</evidence>
<dbReference type="Gene3D" id="2.40.30.30">
    <property type="entry name" value="Riboflavin kinase-like"/>
    <property type="match status" value="1"/>
</dbReference>
<evidence type="ECO:0000256" key="15">
    <source>
        <dbReference type="PIRNR" id="PIRNR004491"/>
    </source>
</evidence>
<dbReference type="FunFam" id="2.40.30.30:FF:000003">
    <property type="entry name" value="Riboflavin biosynthesis protein"/>
    <property type="match status" value="1"/>
</dbReference>
<evidence type="ECO:0000256" key="12">
    <source>
        <dbReference type="ARBA" id="ARBA00023268"/>
    </source>
</evidence>
<dbReference type="Pfam" id="PF06574">
    <property type="entry name" value="FAD_syn"/>
    <property type="match status" value="1"/>
</dbReference>
<evidence type="ECO:0000256" key="3">
    <source>
        <dbReference type="ARBA" id="ARBA00005201"/>
    </source>
</evidence>
<dbReference type="GO" id="GO:0009398">
    <property type="term" value="P:FMN biosynthetic process"/>
    <property type="evidence" value="ECO:0007669"/>
    <property type="project" value="UniProtKB-UniRule"/>
</dbReference>
<dbReference type="PANTHER" id="PTHR22749">
    <property type="entry name" value="RIBOFLAVIN KINASE/FMN ADENYLYLTRANSFERASE"/>
    <property type="match status" value="1"/>
</dbReference>
<comment type="similarity">
    <text evidence="15">Belongs to the ribF family.</text>
</comment>
<dbReference type="PIRSF" id="PIRSF004491">
    <property type="entry name" value="FAD_Synth"/>
    <property type="match status" value="1"/>
</dbReference>
<keyword evidence="18" id="KW-1185">Reference proteome</keyword>
<dbReference type="InterPro" id="IPR015865">
    <property type="entry name" value="Riboflavin_kinase_bac/euk"/>
</dbReference>
<dbReference type="Gene3D" id="3.40.50.620">
    <property type="entry name" value="HUPs"/>
    <property type="match status" value="1"/>
</dbReference>
<dbReference type="NCBIfam" id="NF004160">
    <property type="entry name" value="PRK05627.1-3"/>
    <property type="match status" value="1"/>
</dbReference>
<dbReference type="Pfam" id="PF01687">
    <property type="entry name" value="Flavokinase"/>
    <property type="match status" value="1"/>
</dbReference>
<evidence type="ECO:0000256" key="6">
    <source>
        <dbReference type="ARBA" id="ARBA00022679"/>
    </source>
</evidence>
<dbReference type="GO" id="GO:0008531">
    <property type="term" value="F:riboflavin kinase activity"/>
    <property type="evidence" value="ECO:0007669"/>
    <property type="project" value="UniProtKB-UniRule"/>
</dbReference>